<evidence type="ECO:0000313" key="2">
    <source>
        <dbReference type="Proteomes" id="UP001289135"/>
    </source>
</evidence>
<comment type="caution">
    <text evidence="1">The sequence shown here is derived from an EMBL/GenBank/DDBJ whole genome shotgun (WGS) entry which is preliminary data.</text>
</comment>
<accession>A0AAE5AH51</accession>
<gene>
    <name evidence="1" type="ORF">Lyticum_00768</name>
</gene>
<dbReference type="Proteomes" id="UP001289135">
    <property type="component" value="Unassembled WGS sequence"/>
</dbReference>
<organism evidence="1 2">
    <name type="scientific">Lyticum sinuosum</name>
    <dbReference type="NCBI Taxonomy" id="1332059"/>
    <lineage>
        <taxon>Bacteria</taxon>
        <taxon>Pseudomonadati</taxon>
        <taxon>Pseudomonadota</taxon>
        <taxon>Alphaproteobacteria</taxon>
        <taxon>Rickettsiales</taxon>
        <taxon>Lyticum</taxon>
    </lineage>
</organism>
<name>A0AAE5AH51_9RICK</name>
<dbReference type="RefSeq" id="WP_322499004.1">
    <property type="nucleotide sequence ID" value="NZ_JARGYU010000003.1"/>
</dbReference>
<dbReference type="EMBL" id="JARGYU010000003">
    <property type="protein sequence ID" value="MDZ5761582.1"/>
    <property type="molecule type" value="Genomic_DNA"/>
</dbReference>
<reference evidence="1" key="1">
    <citation type="submission" date="2023-02" db="EMBL/GenBank/DDBJ databases">
        <title>Host association and intracellularity evolved multiple times independently in the Rickettsiales.</title>
        <authorList>
            <person name="Castelli M."/>
            <person name="Nardi T."/>
            <person name="Gammuto L."/>
            <person name="Bellinzona G."/>
            <person name="Sabaneyeva E."/>
            <person name="Potekhin A."/>
            <person name="Serra V."/>
            <person name="Petroni G."/>
            <person name="Sassera D."/>
        </authorList>
    </citation>
    <scope>NUCLEOTIDE SEQUENCE</scope>
    <source>
        <strain evidence="1">USBL-36I1</strain>
    </source>
</reference>
<protein>
    <submittedName>
        <fullName evidence="1">Uncharacterized protein</fullName>
    </submittedName>
</protein>
<evidence type="ECO:0000313" key="1">
    <source>
        <dbReference type="EMBL" id="MDZ5761582.1"/>
    </source>
</evidence>
<sequence length="78" mass="8638">MTEIEKQNTPTQAYLDPEYGVVALNMEGKQGPGFYAIDSETGEPFLIRPVDFNPEFDFDGCILGGELDTFIDISQTSI</sequence>
<dbReference type="AlphaFoldDB" id="A0AAE5AH51"/>
<keyword evidence="2" id="KW-1185">Reference proteome</keyword>
<proteinExistence type="predicted"/>